<dbReference type="InterPro" id="IPR044861">
    <property type="entry name" value="IPNS-like_FE2OG_OXY"/>
</dbReference>
<reference evidence="3" key="1">
    <citation type="submission" date="2021-01" db="EMBL/GenBank/DDBJ databases">
        <authorList>
            <person name="Corre E."/>
            <person name="Pelletier E."/>
            <person name="Niang G."/>
            <person name="Scheremetjew M."/>
            <person name="Finn R."/>
            <person name="Kale V."/>
            <person name="Holt S."/>
            <person name="Cochrane G."/>
            <person name="Meng A."/>
            <person name="Brown T."/>
            <person name="Cohen L."/>
        </authorList>
    </citation>
    <scope>NUCLEOTIDE SEQUENCE</scope>
    <source>
        <strain evidence="3">CCMP1510</strain>
    </source>
</reference>
<dbReference type="GO" id="GO:0016491">
    <property type="term" value="F:oxidoreductase activity"/>
    <property type="evidence" value="ECO:0007669"/>
    <property type="project" value="UniProtKB-KW"/>
</dbReference>
<proteinExistence type="inferred from homology"/>
<dbReference type="InterPro" id="IPR005123">
    <property type="entry name" value="Oxoglu/Fe-dep_dioxygenase_dom"/>
</dbReference>
<organism evidence="3">
    <name type="scientific">Aureoumbra lagunensis</name>
    <dbReference type="NCBI Taxonomy" id="44058"/>
    <lineage>
        <taxon>Eukaryota</taxon>
        <taxon>Sar</taxon>
        <taxon>Stramenopiles</taxon>
        <taxon>Ochrophyta</taxon>
        <taxon>Pelagophyceae</taxon>
        <taxon>Pelagomonadales</taxon>
        <taxon>Aureoumbra</taxon>
    </lineage>
</organism>
<dbReference type="SUPFAM" id="SSF51197">
    <property type="entry name" value="Clavaminate synthase-like"/>
    <property type="match status" value="1"/>
</dbReference>
<dbReference type="GO" id="GO:0046872">
    <property type="term" value="F:metal ion binding"/>
    <property type="evidence" value="ECO:0007669"/>
    <property type="project" value="UniProtKB-KW"/>
</dbReference>
<keyword evidence="1" id="KW-0408">Iron</keyword>
<keyword evidence="1" id="KW-0560">Oxidoreductase</keyword>
<dbReference type="EMBL" id="HBIJ01015320">
    <property type="protein sequence ID" value="CAE0369471.1"/>
    <property type="molecule type" value="Transcribed_RNA"/>
</dbReference>
<feature type="domain" description="Fe2OG dioxygenase" evidence="2">
    <location>
        <begin position="175"/>
        <end position="300"/>
    </location>
</feature>
<dbReference type="AlphaFoldDB" id="A0A7S3K195"/>
<dbReference type="InterPro" id="IPR050231">
    <property type="entry name" value="Iron_ascorbate_oxido_reductase"/>
</dbReference>
<accession>A0A7S3K195</accession>
<gene>
    <name evidence="3" type="ORF">ALAG00032_LOCUS10234</name>
</gene>
<evidence type="ECO:0000256" key="1">
    <source>
        <dbReference type="RuleBase" id="RU003682"/>
    </source>
</evidence>
<sequence>MMMMRLRVYRYFSTSNIQKGVVLDAREGLSSRDVISQLRSALINDGYFYVRDIPELSRDYIKMVYDFAQKAHELPVEIKKKYAAAGTYVGPDVDQLELSYDGKTQSVARAWEFSRHKFTLASSEPSYPQELNYEATLDELYRRQDALGKEISIAMAKALELSDVHFFVDKTGGDSFSTIRLLRYPGYDESSWTAANSNSGDHSWTYYDDDDQTGIAPHTDFELFTVMHWDSPGLEILTRDTQSWIKPHTTFESDSSDNPVFLIICGDCLERFTNGLVRATPHRVLQTPHDRMSIIRFHALDPSAIVEPLPQFGSPKYSPVTMEKHMRTTMRNIADGIPSWNTKDNTSVSATFVYDSPY</sequence>
<name>A0A7S3K195_9STRA</name>
<dbReference type="Gene3D" id="2.60.120.330">
    <property type="entry name" value="B-lactam Antibiotic, Isopenicillin N Synthase, Chain"/>
    <property type="match status" value="1"/>
</dbReference>
<evidence type="ECO:0000313" key="3">
    <source>
        <dbReference type="EMBL" id="CAE0369471.1"/>
    </source>
</evidence>
<dbReference type="Pfam" id="PF03171">
    <property type="entry name" value="2OG-FeII_Oxy"/>
    <property type="match status" value="1"/>
</dbReference>
<comment type="similarity">
    <text evidence="1">Belongs to the iron/ascorbate-dependent oxidoreductase family.</text>
</comment>
<evidence type="ECO:0000259" key="2">
    <source>
        <dbReference type="PROSITE" id="PS51471"/>
    </source>
</evidence>
<protein>
    <recommendedName>
        <fullName evidence="2">Fe2OG dioxygenase domain-containing protein</fullName>
    </recommendedName>
</protein>
<dbReference type="PROSITE" id="PS51471">
    <property type="entry name" value="FE2OG_OXY"/>
    <property type="match status" value="1"/>
</dbReference>
<dbReference type="InterPro" id="IPR027443">
    <property type="entry name" value="IPNS-like_sf"/>
</dbReference>
<keyword evidence="1" id="KW-0479">Metal-binding</keyword>
<dbReference type="PANTHER" id="PTHR47990">
    <property type="entry name" value="2-OXOGLUTARATE (2OG) AND FE(II)-DEPENDENT OXYGENASE SUPERFAMILY PROTEIN-RELATED"/>
    <property type="match status" value="1"/>
</dbReference>